<dbReference type="InterPro" id="IPR003313">
    <property type="entry name" value="AraC-bd"/>
</dbReference>
<sequence>MEPGVYGFRTNDHSILTIDSIGWQTITSSEYRFAGDNRPDVGHVIFQYTLRGQGHLEFENQRFSLPKGTGFLVRIPSRHCYYYLDNGEPWEILWLNMRGDEANRIWGLAMEQGGPVFRMEASSPVIANLWTIFRQIAGAKMTDKYRLSVSAYEWMLTLLQSSRESGRELNSKSNSVLHQAKQLMKERYASPITLDMLAEQLRINKYYLCRLFQKAEHTSPLSYLRDRRIEAAIAMLRTTNLPIQEVGKRCGFESPSYFGKVFHAYMGLTPTAYREKKLEFPYDAIYYE</sequence>
<dbReference type="SMART" id="SM00342">
    <property type="entry name" value="HTH_ARAC"/>
    <property type="match status" value="1"/>
</dbReference>
<dbReference type="InterPro" id="IPR037923">
    <property type="entry name" value="HTH-like"/>
</dbReference>
<keyword evidence="3" id="KW-0804">Transcription</keyword>
<dbReference type="InterPro" id="IPR018060">
    <property type="entry name" value="HTH_AraC"/>
</dbReference>
<reference evidence="5 6" key="1">
    <citation type="submission" date="2020-01" db="EMBL/GenBank/DDBJ databases">
        <title>Paenibacillus sp. nov., isolated from tomato rhizosphere.</title>
        <authorList>
            <person name="Weon H.-Y."/>
            <person name="Lee S.A."/>
        </authorList>
    </citation>
    <scope>NUCLEOTIDE SEQUENCE [LARGE SCALE GENOMIC DNA]</scope>
    <source>
        <strain evidence="5 6">12200R-189</strain>
    </source>
</reference>
<dbReference type="SUPFAM" id="SSF51215">
    <property type="entry name" value="Regulatory protein AraC"/>
    <property type="match status" value="1"/>
</dbReference>
<dbReference type="InterPro" id="IPR009057">
    <property type="entry name" value="Homeodomain-like_sf"/>
</dbReference>
<evidence type="ECO:0000313" key="6">
    <source>
        <dbReference type="Proteomes" id="UP000476064"/>
    </source>
</evidence>
<dbReference type="Gene3D" id="1.10.10.60">
    <property type="entry name" value="Homeodomain-like"/>
    <property type="match status" value="2"/>
</dbReference>
<dbReference type="KEGG" id="plyc:GXP70_07435"/>
<dbReference type="InterPro" id="IPR020449">
    <property type="entry name" value="Tscrpt_reg_AraC-type_HTH"/>
</dbReference>
<dbReference type="Proteomes" id="UP000476064">
    <property type="component" value="Chromosome"/>
</dbReference>
<evidence type="ECO:0000259" key="4">
    <source>
        <dbReference type="PROSITE" id="PS01124"/>
    </source>
</evidence>
<name>A0A6C0FUU9_9BACL</name>
<evidence type="ECO:0000313" key="5">
    <source>
        <dbReference type="EMBL" id="QHT59802.1"/>
    </source>
</evidence>
<dbReference type="AlphaFoldDB" id="A0A6C0FUU9"/>
<dbReference type="PROSITE" id="PS01124">
    <property type="entry name" value="HTH_ARAC_FAMILY_2"/>
    <property type="match status" value="1"/>
</dbReference>
<feature type="domain" description="HTH araC/xylS-type" evidence="4">
    <location>
        <begin position="178"/>
        <end position="276"/>
    </location>
</feature>
<keyword evidence="1" id="KW-0805">Transcription regulation</keyword>
<accession>A0A6C0FUU9</accession>
<dbReference type="Pfam" id="PF12833">
    <property type="entry name" value="HTH_18"/>
    <property type="match status" value="1"/>
</dbReference>
<dbReference type="RefSeq" id="WP_162355868.1">
    <property type="nucleotide sequence ID" value="NZ_CP048209.1"/>
</dbReference>
<protein>
    <submittedName>
        <fullName evidence="5">AraC family transcriptional regulator</fullName>
    </submittedName>
</protein>
<dbReference type="Pfam" id="PF02311">
    <property type="entry name" value="AraC_binding"/>
    <property type="match status" value="1"/>
</dbReference>
<dbReference type="PRINTS" id="PR00032">
    <property type="entry name" value="HTHARAC"/>
</dbReference>
<dbReference type="EMBL" id="CP048209">
    <property type="protein sequence ID" value="QHT59802.1"/>
    <property type="molecule type" value="Genomic_DNA"/>
</dbReference>
<dbReference type="PANTHER" id="PTHR43280">
    <property type="entry name" value="ARAC-FAMILY TRANSCRIPTIONAL REGULATOR"/>
    <property type="match status" value="1"/>
</dbReference>
<evidence type="ECO:0000256" key="2">
    <source>
        <dbReference type="ARBA" id="ARBA00023125"/>
    </source>
</evidence>
<dbReference type="GO" id="GO:0003700">
    <property type="term" value="F:DNA-binding transcription factor activity"/>
    <property type="evidence" value="ECO:0007669"/>
    <property type="project" value="InterPro"/>
</dbReference>
<dbReference type="GO" id="GO:0043565">
    <property type="term" value="F:sequence-specific DNA binding"/>
    <property type="evidence" value="ECO:0007669"/>
    <property type="project" value="InterPro"/>
</dbReference>
<proteinExistence type="predicted"/>
<gene>
    <name evidence="5" type="ORF">GXP70_07435</name>
</gene>
<dbReference type="SUPFAM" id="SSF46689">
    <property type="entry name" value="Homeodomain-like"/>
    <property type="match status" value="2"/>
</dbReference>
<keyword evidence="2" id="KW-0238">DNA-binding</keyword>
<organism evidence="5 6">
    <name type="scientific">Paenibacillus lycopersici</name>
    <dbReference type="NCBI Taxonomy" id="2704462"/>
    <lineage>
        <taxon>Bacteria</taxon>
        <taxon>Bacillati</taxon>
        <taxon>Bacillota</taxon>
        <taxon>Bacilli</taxon>
        <taxon>Bacillales</taxon>
        <taxon>Paenibacillaceae</taxon>
        <taxon>Paenibacillus</taxon>
    </lineage>
</organism>
<keyword evidence="6" id="KW-1185">Reference proteome</keyword>
<evidence type="ECO:0000256" key="3">
    <source>
        <dbReference type="ARBA" id="ARBA00023163"/>
    </source>
</evidence>
<dbReference type="PANTHER" id="PTHR43280:SF2">
    <property type="entry name" value="HTH-TYPE TRANSCRIPTIONAL REGULATOR EXSA"/>
    <property type="match status" value="1"/>
</dbReference>
<evidence type="ECO:0000256" key="1">
    <source>
        <dbReference type="ARBA" id="ARBA00023015"/>
    </source>
</evidence>